<name>A0A6V8LWT0_9BACT</name>
<reference evidence="2 3" key="2">
    <citation type="submission" date="2020-05" db="EMBL/GenBank/DDBJ databases">
        <title>Draft genome sequence of Desulfovibrio sp. strainFSS-1.</title>
        <authorList>
            <person name="Shimoshige H."/>
            <person name="Kobayashi H."/>
            <person name="Maekawa T."/>
        </authorList>
    </citation>
    <scope>NUCLEOTIDE SEQUENCE [LARGE SCALE GENOMIC DNA]</scope>
    <source>
        <strain evidence="2 3">SIID29052-01</strain>
    </source>
</reference>
<comment type="caution">
    <text evidence="2">The sequence shown here is derived from an EMBL/GenBank/DDBJ whole genome shotgun (WGS) entry which is preliminary data.</text>
</comment>
<dbReference type="InterPro" id="IPR013216">
    <property type="entry name" value="Methyltransf_11"/>
</dbReference>
<evidence type="ECO:0000259" key="1">
    <source>
        <dbReference type="Pfam" id="PF08241"/>
    </source>
</evidence>
<dbReference type="EMBL" id="BLTE01000009">
    <property type="protein sequence ID" value="GFK94256.1"/>
    <property type="molecule type" value="Genomic_DNA"/>
</dbReference>
<dbReference type="GO" id="GO:0008757">
    <property type="term" value="F:S-adenosylmethionine-dependent methyltransferase activity"/>
    <property type="evidence" value="ECO:0007669"/>
    <property type="project" value="InterPro"/>
</dbReference>
<evidence type="ECO:0000313" key="2">
    <source>
        <dbReference type="EMBL" id="GFK94256.1"/>
    </source>
</evidence>
<protein>
    <recommendedName>
        <fullName evidence="1">Methyltransferase type 11 domain-containing protein</fullName>
    </recommendedName>
</protein>
<dbReference type="Gene3D" id="3.40.50.150">
    <property type="entry name" value="Vaccinia Virus protein VP39"/>
    <property type="match status" value="1"/>
</dbReference>
<evidence type="ECO:0000313" key="3">
    <source>
        <dbReference type="Proteomes" id="UP000494245"/>
    </source>
</evidence>
<dbReference type="AlphaFoldDB" id="A0A6V8LWT0"/>
<dbReference type="InterPro" id="IPR029063">
    <property type="entry name" value="SAM-dependent_MTases_sf"/>
</dbReference>
<sequence length="206" mass="21548">MDWRTTHKVPSSLAFPELFRRALVPGALVLDVGCGEAGIAGEVESLGCVYIGLDVNLPSLGRAARAGRRVASGDAGRLPVRAGAADLVTLRAVLTVLPDDEVLAGVLAQALRASRGLVGVQDFLMTEDQPLYASRYAEGRALGLPEGAFPVCQGGRLLYLARHFTPEGLEALAERAGGVVEALSEAPAPTRSGNVIRGVTLLLRAR</sequence>
<feature type="domain" description="Methyltransferase type 11" evidence="1">
    <location>
        <begin position="30"/>
        <end position="111"/>
    </location>
</feature>
<dbReference type="Proteomes" id="UP000494245">
    <property type="component" value="Unassembled WGS sequence"/>
</dbReference>
<dbReference type="Pfam" id="PF08241">
    <property type="entry name" value="Methyltransf_11"/>
    <property type="match status" value="1"/>
</dbReference>
<reference evidence="2 3" key="1">
    <citation type="submission" date="2020-04" db="EMBL/GenBank/DDBJ databases">
        <authorList>
            <consortium name="Desulfovibrio sp. FSS-1 genome sequencing consortium"/>
            <person name="Shimoshige H."/>
            <person name="Kobayashi H."/>
            <person name="Maekawa T."/>
        </authorList>
    </citation>
    <scope>NUCLEOTIDE SEQUENCE [LARGE SCALE GENOMIC DNA]</scope>
    <source>
        <strain evidence="2 3">SIID29052-01</strain>
    </source>
</reference>
<accession>A0A6V8LWT0</accession>
<organism evidence="2 3">
    <name type="scientific">Fundidesulfovibrio magnetotacticus</name>
    <dbReference type="NCBI Taxonomy" id="2730080"/>
    <lineage>
        <taxon>Bacteria</taxon>
        <taxon>Pseudomonadati</taxon>
        <taxon>Thermodesulfobacteriota</taxon>
        <taxon>Desulfovibrionia</taxon>
        <taxon>Desulfovibrionales</taxon>
        <taxon>Desulfovibrionaceae</taxon>
        <taxon>Fundidesulfovibrio</taxon>
    </lineage>
</organism>
<dbReference type="SUPFAM" id="SSF53335">
    <property type="entry name" value="S-adenosyl-L-methionine-dependent methyltransferases"/>
    <property type="match status" value="1"/>
</dbReference>
<gene>
    <name evidence="2" type="ORF">NNJEOMEG_02098</name>
</gene>
<proteinExistence type="predicted"/>
<keyword evidence="3" id="KW-1185">Reference proteome</keyword>
<dbReference type="RefSeq" id="WP_173084166.1">
    <property type="nucleotide sequence ID" value="NZ_BLTE01000009.1"/>
</dbReference>